<organism evidence="3 4">
    <name type="scientific">Dillenia turbinata</name>
    <dbReference type="NCBI Taxonomy" id="194707"/>
    <lineage>
        <taxon>Eukaryota</taxon>
        <taxon>Viridiplantae</taxon>
        <taxon>Streptophyta</taxon>
        <taxon>Embryophyta</taxon>
        <taxon>Tracheophyta</taxon>
        <taxon>Spermatophyta</taxon>
        <taxon>Magnoliopsida</taxon>
        <taxon>eudicotyledons</taxon>
        <taxon>Gunneridae</taxon>
        <taxon>Pentapetalae</taxon>
        <taxon>Dilleniales</taxon>
        <taxon>Dilleniaceae</taxon>
        <taxon>Dillenia</taxon>
    </lineage>
</organism>
<dbReference type="PANTHER" id="PTHR10992:SF1083">
    <property type="entry name" value="METHYLESTERASE 1"/>
    <property type="match status" value="1"/>
</dbReference>
<dbReference type="GO" id="GO:0080030">
    <property type="term" value="F:methyl indole-3-acetate esterase activity"/>
    <property type="evidence" value="ECO:0007669"/>
    <property type="project" value="TreeGrafter"/>
</dbReference>
<dbReference type="SUPFAM" id="SSF53474">
    <property type="entry name" value="alpha/beta-Hydrolases"/>
    <property type="match status" value="1"/>
</dbReference>
<dbReference type="InterPro" id="IPR000073">
    <property type="entry name" value="AB_hydrolase_1"/>
</dbReference>
<sequence>MIILTNDTIDWTLNFQPTEPRMSPQHQHFLAKNFSRGRYGSVSKVYVVCTEDQAIPDEFQRWTIKNGRVKDVKEIQGGDHMPMFSMPQQLCDCLLDIANKYA</sequence>
<accession>A0AAN8Z359</accession>
<dbReference type="GO" id="GO:0080031">
    <property type="term" value="F:methyl salicylate esterase activity"/>
    <property type="evidence" value="ECO:0007669"/>
    <property type="project" value="TreeGrafter"/>
</dbReference>
<evidence type="ECO:0000256" key="1">
    <source>
        <dbReference type="ARBA" id="ARBA00022801"/>
    </source>
</evidence>
<dbReference type="InterPro" id="IPR029058">
    <property type="entry name" value="AB_hydrolase_fold"/>
</dbReference>
<dbReference type="GO" id="GO:0009694">
    <property type="term" value="P:jasmonic acid metabolic process"/>
    <property type="evidence" value="ECO:0007669"/>
    <property type="project" value="TreeGrafter"/>
</dbReference>
<evidence type="ECO:0000313" key="4">
    <source>
        <dbReference type="Proteomes" id="UP001370490"/>
    </source>
</evidence>
<dbReference type="Proteomes" id="UP001370490">
    <property type="component" value="Unassembled WGS sequence"/>
</dbReference>
<dbReference type="Pfam" id="PF12697">
    <property type="entry name" value="Abhydrolase_6"/>
    <property type="match status" value="1"/>
</dbReference>
<dbReference type="GO" id="GO:0080032">
    <property type="term" value="F:methyl jasmonate esterase activity"/>
    <property type="evidence" value="ECO:0007669"/>
    <property type="project" value="TreeGrafter"/>
</dbReference>
<reference evidence="3 4" key="1">
    <citation type="submission" date="2023-12" db="EMBL/GenBank/DDBJ databases">
        <title>A high-quality genome assembly for Dillenia turbinata (Dilleniales).</title>
        <authorList>
            <person name="Chanderbali A."/>
        </authorList>
    </citation>
    <scope>NUCLEOTIDE SEQUENCE [LARGE SCALE GENOMIC DNA]</scope>
    <source>
        <strain evidence="3">LSX21</strain>
        <tissue evidence="3">Leaf</tissue>
    </source>
</reference>
<evidence type="ECO:0000313" key="3">
    <source>
        <dbReference type="EMBL" id="KAK6922996.1"/>
    </source>
</evidence>
<proteinExistence type="predicted"/>
<keyword evidence="4" id="KW-1185">Reference proteome</keyword>
<evidence type="ECO:0000259" key="2">
    <source>
        <dbReference type="Pfam" id="PF12697"/>
    </source>
</evidence>
<comment type="caution">
    <text evidence="3">The sequence shown here is derived from an EMBL/GenBank/DDBJ whole genome shotgun (WGS) entry which is preliminary data.</text>
</comment>
<gene>
    <name evidence="3" type="ORF">RJ641_011300</name>
</gene>
<dbReference type="Gene3D" id="3.40.50.1820">
    <property type="entry name" value="alpha/beta hydrolase"/>
    <property type="match status" value="1"/>
</dbReference>
<name>A0AAN8Z359_9MAGN</name>
<dbReference type="PANTHER" id="PTHR10992">
    <property type="entry name" value="METHYLESTERASE FAMILY MEMBER"/>
    <property type="match status" value="1"/>
</dbReference>
<dbReference type="AlphaFoldDB" id="A0AAN8Z359"/>
<dbReference type="GO" id="GO:0009696">
    <property type="term" value="P:salicylic acid metabolic process"/>
    <property type="evidence" value="ECO:0007669"/>
    <property type="project" value="TreeGrafter"/>
</dbReference>
<dbReference type="InterPro" id="IPR045889">
    <property type="entry name" value="MES/HNL"/>
</dbReference>
<protein>
    <submittedName>
        <fullName evidence="3">Alpha/beta hydrolase fold-1</fullName>
    </submittedName>
</protein>
<dbReference type="EMBL" id="JBAMMX010000018">
    <property type="protein sequence ID" value="KAK6922996.1"/>
    <property type="molecule type" value="Genomic_DNA"/>
</dbReference>
<keyword evidence="1 3" id="KW-0378">Hydrolase</keyword>
<feature type="domain" description="AB hydrolase-1" evidence="2">
    <location>
        <begin position="11"/>
        <end position="91"/>
    </location>
</feature>